<name>A0A381V7F9_9ZZZZ</name>
<gene>
    <name evidence="1" type="ORF">METZ01_LOCUS89094</name>
</gene>
<reference evidence="1" key="1">
    <citation type="submission" date="2018-05" db="EMBL/GenBank/DDBJ databases">
        <authorList>
            <person name="Lanie J.A."/>
            <person name="Ng W.-L."/>
            <person name="Kazmierczak K.M."/>
            <person name="Andrzejewski T.M."/>
            <person name="Davidsen T.M."/>
            <person name="Wayne K.J."/>
            <person name="Tettelin H."/>
            <person name="Glass J.I."/>
            <person name="Rusch D."/>
            <person name="Podicherti R."/>
            <person name="Tsui H.-C.T."/>
            <person name="Winkler M.E."/>
        </authorList>
    </citation>
    <scope>NUCLEOTIDE SEQUENCE</scope>
</reference>
<dbReference type="EMBL" id="UINC01008044">
    <property type="protein sequence ID" value="SVA36240.1"/>
    <property type="molecule type" value="Genomic_DNA"/>
</dbReference>
<evidence type="ECO:0000313" key="1">
    <source>
        <dbReference type="EMBL" id="SVA36240.1"/>
    </source>
</evidence>
<accession>A0A381V7F9</accession>
<proteinExistence type="predicted"/>
<dbReference type="AlphaFoldDB" id="A0A381V7F9"/>
<feature type="non-terminal residue" evidence="1">
    <location>
        <position position="31"/>
    </location>
</feature>
<protein>
    <submittedName>
        <fullName evidence="1">Uncharacterized protein</fullName>
    </submittedName>
</protein>
<sequence>GGSWVPLTSSCKNYDGISSKEANSSLRPNRV</sequence>
<organism evidence="1">
    <name type="scientific">marine metagenome</name>
    <dbReference type="NCBI Taxonomy" id="408172"/>
    <lineage>
        <taxon>unclassified sequences</taxon>
        <taxon>metagenomes</taxon>
        <taxon>ecological metagenomes</taxon>
    </lineage>
</organism>
<feature type="non-terminal residue" evidence="1">
    <location>
        <position position="1"/>
    </location>
</feature>